<dbReference type="GO" id="GO:0003824">
    <property type="term" value="F:catalytic activity"/>
    <property type="evidence" value="ECO:0007669"/>
    <property type="project" value="InterPro"/>
</dbReference>
<organism evidence="2">
    <name type="scientific">freshwater metagenome</name>
    <dbReference type="NCBI Taxonomy" id="449393"/>
    <lineage>
        <taxon>unclassified sequences</taxon>
        <taxon>metagenomes</taxon>
        <taxon>ecological metagenomes</taxon>
    </lineage>
</organism>
<dbReference type="AlphaFoldDB" id="A0A6J6FH34"/>
<gene>
    <name evidence="2" type="ORF">UFOPK1791_00399</name>
    <name evidence="3" type="ORF">UFOPK2312_00866</name>
    <name evidence="4" type="ORF">UFOPK2802_00422</name>
</gene>
<dbReference type="PANTHER" id="PTHR14859">
    <property type="entry name" value="CALCOFLUOR WHITE HYPERSENSITIVE PROTEIN PRECURSOR"/>
    <property type="match status" value="1"/>
</dbReference>
<dbReference type="GO" id="GO:0006506">
    <property type="term" value="P:GPI anchor biosynthetic process"/>
    <property type="evidence" value="ECO:0007669"/>
    <property type="project" value="TreeGrafter"/>
</dbReference>
<dbReference type="EMBL" id="CAEZWY010000111">
    <property type="protein sequence ID" value="CAB4676096.1"/>
    <property type="molecule type" value="Genomic_DNA"/>
</dbReference>
<evidence type="ECO:0000313" key="2">
    <source>
        <dbReference type="EMBL" id="CAB4588276.1"/>
    </source>
</evidence>
<accession>A0A6J6FH34</accession>
<dbReference type="EMBL" id="CAEZUF010000024">
    <property type="protein sequence ID" value="CAB4588276.1"/>
    <property type="molecule type" value="Genomic_DNA"/>
</dbReference>
<dbReference type="InterPro" id="IPR051916">
    <property type="entry name" value="GPI-anchor_lipid_remodeler"/>
</dbReference>
<dbReference type="GO" id="GO:0016020">
    <property type="term" value="C:membrane"/>
    <property type="evidence" value="ECO:0007669"/>
    <property type="project" value="GOC"/>
</dbReference>
<proteinExistence type="predicted"/>
<protein>
    <submittedName>
        <fullName evidence="2">Unannotated protein</fullName>
    </submittedName>
</protein>
<evidence type="ECO:0000259" key="1">
    <source>
        <dbReference type="Pfam" id="PF03372"/>
    </source>
</evidence>
<feature type="domain" description="Endonuclease/exonuclease/phosphatase" evidence="1">
    <location>
        <begin position="5"/>
        <end position="263"/>
    </location>
</feature>
<dbReference type="InterPro" id="IPR036691">
    <property type="entry name" value="Endo/exonu/phosph_ase_sf"/>
</dbReference>
<evidence type="ECO:0000313" key="4">
    <source>
        <dbReference type="EMBL" id="CAB4738966.1"/>
    </source>
</evidence>
<dbReference type="SUPFAM" id="SSF56219">
    <property type="entry name" value="DNase I-like"/>
    <property type="match status" value="1"/>
</dbReference>
<dbReference type="EMBL" id="CAEZYX010000027">
    <property type="protein sequence ID" value="CAB4738966.1"/>
    <property type="molecule type" value="Genomic_DNA"/>
</dbReference>
<reference evidence="2" key="1">
    <citation type="submission" date="2020-05" db="EMBL/GenBank/DDBJ databases">
        <authorList>
            <person name="Chiriac C."/>
            <person name="Salcher M."/>
            <person name="Ghai R."/>
            <person name="Kavagutti S V."/>
        </authorList>
    </citation>
    <scope>NUCLEOTIDE SEQUENCE</scope>
</reference>
<name>A0A6J6FH34_9ZZZZ</name>
<dbReference type="InterPro" id="IPR005135">
    <property type="entry name" value="Endo/exonuclease/phosphatase"/>
</dbReference>
<sequence length="271" mass="30209">MKVTSWNLLHGARIPPKDDEPNPKQLLLDGFAHFSKDFKPDVMGLQEVDCSQVRSGNVNQVEVIAEFLGAKFWAFAPSLMGTPGGEWRNLEPGEQNLYTSLDSKIGNLPTSYGIAMLSKIPVIKWHVLALKRVVRGKWILIPAKRGLKFMYLKDEPRAVIAAELENGYTIANTHLSFAPGGNIYQLLKSKAWLKSLPGKHILMGDLNLPWGLGAKLTRWNSLSIAKTYPSWKVALQIDYLLSDSLTKKAVRDITPTSQIISDHLPLSIEIL</sequence>
<dbReference type="Gene3D" id="3.60.10.10">
    <property type="entry name" value="Endonuclease/exonuclease/phosphatase"/>
    <property type="match status" value="1"/>
</dbReference>
<dbReference type="PANTHER" id="PTHR14859:SF15">
    <property type="entry name" value="ENDONUCLEASE_EXONUCLEASE_PHOSPHATASE DOMAIN-CONTAINING PROTEIN"/>
    <property type="match status" value="1"/>
</dbReference>
<evidence type="ECO:0000313" key="3">
    <source>
        <dbReference type="EMBL" id="CAB4676096.1"/>
    </source>
</evidence>
<dbReference type="Pfam" id="PF03372">
    <property type="entry name" value="Exo_endo_phos"/>
    <property type="match status" value="1"/>
</dbReference>